<dbReference type="Gene3D" id="3.90.1170.40">
    <property type="entry name" value="Molybdopterin biosynthesis MoaE subunit"/>
    <property type="match status" value="1"/>
</dbReference>
<dbReference type="GO" id="GO:0006777">
    <property type="term" value="P:Mo-molybdopterin cofactor biosynthetic process"/>
    <property type="evidence" value="ECO:0007669"/>
    <property type="project" value="UniProtKB-KW"/>
</dbReference>
<evidence type="ECO:0000256" key="12">
    <source>
        <dbReference type="ARBA" id="ARBA00080680"/>
    </source>
</evidence>
<dbReference type="SUPFAM" id="SSF54690">
    <property type="entry name" value="Molybdopterin synthase subunit MoaE"/>
    <property type="match status" value="1"/>
</dbReference>
<evidence type="ECO:0000256" key="13">
    <source>
        <dbReference type="ARBA" id="ARBA00080739"/>
    </source>
</evidence>
<evidence type="ECO:0000256" key="6">
    <source>
        <dbReference type="ARBA" id="ARBA00025448"/>
    </source>
</evidence>
<comment type="function">
    <text evidence="6">Converts molybdopterin precursor Z into molybdopterin. This requires the incorporation of two sulfur atoms into precursor Z to generate a dithiolene group. The sulfur is provided by MoaD.</text>
</comment>
<comment type="caution">
    <text evidence="14">The sequence shown here is derived from an EMBL/GenBank/DDBJ whole genome shotgun (WGS) entry which is preliminary data.</text>
</comment>
<dbReference type="EC" id="2.8.1.12" evidence="3"/>
<dbReference type="FunFam" id="3.90.1170.40:FF:000004">
    <property type="entry name" value="Molybdopterin biosynthesis protein MoeE"/>
    <property type="match status" value="1"/>
</dbReference>
<accession>A0A6I4W1S4</accession>
<dbReference type="CDD" id="cd00756">
    <property type="entry name" value="MoaE"/>
    <property type="match status" value="1"/>
</dbReference>
<evidence type="ECO:0000256" key="7">
    <source>
        <dbReference type="ARBA" id="ARBA00026066"/>
    </source>
</evidence>
<keyword evidence="4" id="KW-0808">Transferase</keyword>
<evidence type="ECO:0000256" key="1">
    <source>
        <dbReference type="ARBA" id="ARBA00005046"/>
    </source>
</evidence>
<evidence type="ECO:0000256" key="10">
    <source>
        <dbReference type="ARBA" id="ARBA00076955"/>
    </source>
</evidence>
<dbReference type="RefSeq" id="WP_161101455.1">
    <property type="nucleotide sequence ID" value="NZ_WUTW01000001.1"/>
</dbReference>
<comment type="pathway">
    <text evidence="1">Cofactor biosynthesis; molybdopterin biosynthesis.</text>
</comment>
<gene>
    <name evidence="14" type="ORF">GQ466_04400</name>
</gene>
<evidence type="ECO:0000256" key="3">
    <source>
        <dbReference type="ARBA" id="ARBA00011950"/>
    </source>
</evidence>
<keyword evidence="5" id="KW-0501">Molybdenum cofactor biosynthesis</keyword>
<evidence type="ECO:0000256" key="9">
    <source>
        <dbReference type="ARBA" id="ARBA00072424"/>
    </source>
</evidence>
<keyword evidence="15" id="KW-1185">Reference proteome</keyword>
<sequence>MRGRPPGNVRRVSDVPVPAADPIRLARVQDAPLSVDEVLAAVGDPAAGGVALFVGTVRDHDHARAVRALSYSAHPSVENELRTVLGKVAADFPVRGLAAVHRVGDLAIGDLAVVVAASCPHRAEAFAACRRLIDDLKAQVPIWKHQQFADGGDEWVGAC</sequence>
<dbReference type="InterPro" id="IPR036563">
    <property type="entry name" value="MoaE_sf"/>
</dbReference>
<evidence type="ECO:0000256" key="11">
    <source>
        <dbReference type="ARBA" id="ARBA00078352"/>
    </source>
</evidence>
<dbReference type="PANTHER" id="PTHR23404">
    <property type="entry name" value="MOLYBDOPTERIN SYNTHASE RELATED"/>
    <property type="match status" value="1"/>
</dbReference>
<dbReference type="OrthoDB" id="9794429at2"/>
<dbReference type="GO" id="GO:0030366">
    <property type="term" value="F:molybdopterin synthase activity"/>
    <property type="evidence" value="ECO:0007669"/>
    <property type="project" value="UniProtKB-EC"/>
</dbReference>
<evidence type="ECO:0000313" key="14">
    <source>
        <dbReference type="EMBL" id="MXQ63268.1"/>
    </source>
</evidence>
<comment type="subunit">
    <text evidence="7">Heterotetramer of 2 MoaD subunits and 2 MoaE subunits. Also stable as homodimer. The enzyme changes between these two forms during catalysis.</text>
</comment>
<dbReference type="AlphaFoldDB" id="A0A6I4W1S4"/>
<dbReference type="EMBL" id="WUTW01000001">
    <property type="protein sequence ID" value="MXQ63268.1"/>
    <property type="molecule type" value="Genomic_DNA"/>
</dbReference>
<comment type="catalytic activity">
    <reaction evidence="8">
        <text>2 [molybdopterin-synthase sulfur-carrier protein]-C-terminal-Gly-aminoethanethioate + cyclic pyranopterin phosphate + H2O = molybdopterin + 2 [molybdopterin-synthase sulfur-carrier protein]-C-terminal Gly-Gly + 2 H(+)</text>
        <dbReference type="Rhea" id="RHEA:26333"/>
        <dbReference type="Rhea" id="RHEA-COMP:12202"/>
        <dbReference type="Rhea" id="RHEA-COMP:19907"/>
        <dbReference type="ChEBI" id="CHEBI:15377"/>
        <dbReference type="ChEBI" id="CHEBI:15378"/>
        <dbReference type="ChEBI" id="CHEBI:58698"/>
        <dbReference type="ChEBI" id="CHEBI:59648"/>
        <dbReference type="ChEBI" id="CHEBI:90778"/>
        <dbReference type="ChEBI" id="CHEBI:232372"/>
        <dbReference type="EC" id="2.8.1.12"/>
    </reaction>
</comment>
<organism evidence="14 15">
    <name type="scientific">Actinomadura rayongensis</name>
    <dbReference type="NCBI Taxonomy" id="1429076"/>
    <lineage>
        <taxon>Bacteria</taxon>
        <taxon>Bacillati</taxon>
        <taxon>Actinomycetota</taxon>
        <taxon>Actinomycetes</taxon>
        <taxon>Streptosporangiales</taxon>
        <taxon>Thermomonosporaceae</taxon>
        <taxon>Actinomadura</taxon>
    </lineage>
</organism>
<proteinExistence type="inferred from homology"/>
<evidence type="ECO:0000256" key="5">
    <source>
        <dbReference type="ARBA" id="ARBA00023150"/>
    </source>
</evidence>
<dbReference type="Pfam" id="PF02391">
    <property type="entry name" value="MoaE"/>
    <property type="match status" value="1"/>
</dbReference>
<evidence type="ECO:0000256" key="8">
    <source>
        <dbReference type="ARBA" id="ARBA00049878"/>
    </source>
</evidence>
<evidence type="ECO:0000256" key="4">
    <source>
        <dbReference type="ARBA" id="ARBA00022679"/>
    </source>
</evidence>
<dbReference type="Proteomes" id="UP000431901">
    <property type="component" value="Unassembled WGS sequence"/>
</dbReference>
<evidence type="ECO:0000313" key="15">
    <source>
        <dbReference type="Proteomes" id="UP000431901"/>
    </source>
</evidence>
<reference evidence="14 15" key="1">
    <citation type="submission" date="2019-12" db="EMBL/GenBank/DDBJ databases">
        <title>Nocardia macrotermitis sp. nov. and Nocardia aurantia sp. nov., isolated from the gut of the fungus growing-termite Macrotermes natalensis.</title>
        <authorList>
            <person name="Christine B."/>
            <person name="Rene B."/>
        </authorList>
    </citation>
    <scope>NUCLEOTIDE SEQUENCE [LARGE SCALE GENOMIC DNA]</scope>
    <source>
        <strain evidence="14 15">DSM 102126</strain>
    </source>
</reference>
<dbReference type="InterPro" id="IPR003448">
    <property type="entry name" value="Mopterin_biosynth_MoaE"/>
</dbReference>
<name>A0A6I4W1S4_9ACTN</name>
<comment type="similarity">
    <text evidence="2">Belongs to the MoaE family.</text>
</comment>
<evidence type="ECO:0000256" key="2">
    <source>
        <dbReference type="ARBA" id="ARBA00005426"/>
    </source>
</evidence>
<protein>
    <recommendedName>
        <fullName evidence="9">Molybdopterin synthase catalytic subunit 1</fullName>
        <ecNumber evidence="3">2.8.1.12</ecNumber>
    </recommendedName>
    <alternativeName>
        <fullName evidence="13">MPT synthase subunit 2 1</fullName>
    </alternativeName>
    <alternativeName>
        <fullName evidence="10">Molybdenum cofactor biosynthesis protein E 1</fullName>
    </alternativeName>
    <alternativeName>
        <fullName evidence="11">Molybdopterin-converting factor large subunit 1</fullName>
    </alternativeName>
    <alternativeName>
        <fullName evidence="12">Molybdopterin-converting factor subunit 2 1</fullName>
    </alternativeName>
</protein>